<comment type="caution">
    <text evidence="6">The sequence shown here is derived from an EMBL/GenBank/DDBJ whole genome shotgun (WGS) entry which is preliminary data.</text>
</comment>
<dbReference type="EMBL" id="JBHSAF010000015">
    <property type="protein sequence ID" value="MFC3915049.1"/>
    <property type="molecule type" value="Genomic_DNA"/>
</dbReference>
<comment type="function">
    <text evidence="4">Part of the outer membrane protein assembly complex, which is involved in assembly and insertion of beta-barrel proteins into the outer membrane.</text>
</comment>
<keyword evidence="4" id="KW-0564">Palmitate</keyword>
<dbReference type="PROSITE" id="PS51257">
    <property type="entry name" value="PROKAR_LIPOPROTEIN"/>
    <property type="match status" value="1"/>
</dbReference>
<accession>A0ABV8CT58</accession>
<dbReference type="PANTHER" id="PTHR34512:SF30">
    <property type="entry name" value="OUTER MEMBRANE PROTEIN ASSEMBLY FACTOR BAMB"/>
    <property type="match status" value="1"/>
</dbReference>
<evidence type="ECO:0000313" key="6">
    <source>
        <dbReference type="EMBL" id="MFC3915049.1"/>
    </source>
</evidence>
<dbReference type="SMART" id="SM00564">
    <property type="entry name" value="PQQ"/>
    <property type="match status" value="6"/>
</dbReference>
<dbReference type="RefSeq" id="WP_377154678.1">
    <property type="nucleotide sequence ID" value="NZ_JBHSAF010000015.1"/>
</dbReference>
<dbReference type="InterPro" id="IPR011047">
    <property type="entry name" value="Quinoprotein_ADH-like_sf"/>
</dbReference>
<comment type="subunit">
    <text evidence="4">Part of the Bam complex.</text>
</comment>
<keyword evidence="1 4" id="KW-0732">Signal</keyword>
<gene>
    <name evidence="4 6" type="primary">bamB</name>
    <name evidence="6" type="ORF">ACFOSS_16525</name>
</gene>
<comment type="similarity">
    <text evidence="4">Belongs to the BamB family.</text>
</comment>
<dbReference type="NCBIfam" id="TIGR03300">
    <property type="entry name" value="assembly_YfgL"/>
    <property type="match status" value="1"/>
</dbReference>
<feature type="domain" description="Pyrrolo-quinoline quinone repeat" evidence="5">
    <location>
        <begin position="78"/>
        <end position="320"/>
    </location>
</feature>
<feature type="domain" description="Pyrrolo-quinoline quinone repeat" evidence="5">
    <location>
        <begin position="331"/>
        <end position="391"/>
    </location>
</feature>
<reference evidence="7" key="1">
    <citation type="journal article" date="2019" name="Int. J. Syst. Evol. Microbiol.">
        <title>The Global Catalogue of Microorganisms (GCM) 10K type strain sequencing project: providing services to taxonomists for standard genome sequencing and annotation.</title>
        <authorList>
            <consortium name="The Broad Institute Genomics Platform"/>
            <consortium name="The Broad Institute Genome Sequencing Center for Infectious Disease"/>
            <person name="Wu L."/>
            <person name="Ma J."/>
        </authorList>
    </citation>
    <scope>NUCLEOTIDE SEQUENCE [LARGE SCALE GENOMIC DNA]</scope>
    <source>
        <strain evidence="7">CCUG 54939</strain>
    </source>
</reference>
<keyword evidence="4" id="KW-0449">Lipoprotein</keyword>
<dbReference type="Proteomes" id="UP001595692">
    <property type="component" value="Unassembled WGS sequence"/>
</dbReference>
<evidence type="ECO:0000256" key="2">
    <source>
        <dbReference type="ARBA" id="ARBA00023136"/>
    </source>
</evidence>
<comment type="subcellular location">
    <subcellularLocation>
        <location evidence="4">Cell outer membrane</location>
        <topology evidence="4">Lipid-anchor</topology>
    </subcellularLocation>
</comment>
<name>A0ABV8CT58_9GAMM</name>
<keyword evidence="7" id="KW-1185">Reference proteome</keyword>
<evidence type="ECO:0000313" key="7">
    <source>
        <dbReference type="Proteomes" id="UP001595692"/>
    </source>
</evidence>
<protein>
    <recommendedName>
        <fullName evidence="4">Outer membrane protein assembly factor BamB</fullName>
    </recommendedName>
</protein>
<keyword evidence="3 4" id="KW-0998">Cell outer membrane</keyword>
<dbReference type="InterPro" id="IPR015943">
    <property type="entry name" value="WD40/YVTN_repeat-like_dom_sf"/>
</dbReference>
<keyword evidence="2 4" id="KW-0472">Membrane</keyword>
<dbReference type="PANTHER" id="PTHR34512">
    <property type="entry name" value="CELL SURFACE PROTEIN"/>
    <property type="match status" value="1"/>
</dbReference>
<sequence length="394" mass="42518">MHNWLRGLGLTLIAGIALQGCSLFNSEEDVVKMAPVPQVDSQFKPEKLWSRSVGNGVGSYYSQLSPVVAGDLVYAASRDGVVAAFDKMSGDRKWKKDLADEPENSDKRSSRLSGGMTAYYGKLFVGSENGYVYALDQETGELLWRQSVPGEVLAAPVADSGKLVVATTSGKMVALDVEKGDIVWTTGDDQPRLTLRGQSTPVIASGGVIYGRADGRVAVVLLDSGLLANVSRVASPRGATELERMVDVDAQPVVVGDELFAVAYNGQLMARKLLSGEELWKRKYSAYQNIGVGASDLILTDARSHIYGIDRRNGSEEWANTQLSYRNVTAPVVFGNYVVVGDGEGYLYWLDNSSGRILSMQELDSDGLYVAPVADGDVLYVQTRSGDLVALKRP</sequence>
<evidence type="ECO:0000256" key="3">
    <source>
        <dbReference type="ARBA" id="ARBA00023237"/>
    </source>
</evidence>
<evidence type="ECO:0000256" key="4">
    <source>
        <dbReference type="HAMAP-Rule" id="MF_00923"/>
    </source>
</evidence>
<evidence type="ECO:0000259" key="5">
    <source>
        <dbReference type="Pfam" id="PF13360"/>
    </source>
</evidence>
<dbReference type="NCBIfam" id="NF008351">
    <property type="entry name" value="PRK11138.1"/>
    <property type="match status" value="1"/>
</dbReference>
<evidence type="ECO:0000256" key="1">
    <source>
        <dbReference type="ARBA" id="ARBA00022729"/>
    </source>
</evidence>
<dbReference type="InterPro" id="IPR018391">
    <property type="entry name" value="PQQ_b-propeller_rpt"/>
</dbReference>
<dbReference type="InterPro" id="IPR017687">
    <property type="entry name" value="BamB"/>
</dbReference>
<dbReference type="SUPFAM" id="SSF50998">
    <property type="entry name" value="Quinoprotein alcohol dehydrogenase-like"/>
    <property type="match status" value="1"/>
</dbReference>
<organism evidence="6 7">
    <name type="scientific">Pseudaeromonas sharmana</name>
    <dbReference type="NCBI Taxonomy" id="328412"/>
    <lineage>
        <taxon>Bacteria</taxon>
        <taxon>Pseudomonadati</taxon>
        <taxon>Pseudomonadota</taxon>
        <taxon>Gammaproteobacteria</taxon>
        <taxon>Aeromonadales</taxon>
        <taxon>Aeromonadaceae</taxon>
        <taxon>Pseudaeromonas</taxon>
    </lineage>
</organism>
<dbReference type="InterPro" id="IPR002372">
    <property type="entry name" value="PQQ_rpt_dom"/>
</dbReference>
<proteinExistence type="inferred from homology"/>
<dbReference type="Gene3D" id="2.130.10.10">
    <property type="entry name" value="YVTN repeat-like/Quinoprotein amine dehydrogenase"/>
    <property type="match status" value="1"/>
</dbReference>
<dbReference type="HAMAP" id="MF_00923">
    <property type="entry name" value="OM_assembly_BamB"/>
    <property type="match status" value="1"/>
</dbReference>
<dbReference type="Pfam" id="PF13360">
    <property type="entry name" value="PQQ_2"/>
    <property type="match status" value="2"/>
</dbReference>